<dbReference type="AlphaFoldDB" id="A0AAN9TTK0"/>
<evidence type="ECO:0000256" key="1">
    <source>
        <dbReference type="ARBA" id="ARBA00004328"/>
    </source>
</evidence>
<dbReference type="InterPro" id="IPR004902">
    <property type="entry name" value="Rhabdo_ncap_2"/>
</dbReference>
<comment type="subcellular location">
    <subcellularLocation>
        <location evidence="1">Virion</location>
    </subcellularLocation>
</comment>
<evidence type="ECO:0000313" key="2">
    <source>
        <dbReference type="EMBL" id="KAK7603896.1"/>
    </source>
</evidence>
<comment type="caution">
    <text evidence="2">The sequence shown here is derived from an EMBL/GenBank/DDBJ whole genome shotgun (WGS) entry which is preliminary data.</text>
</comment>
<gene>
    <name evidence="2" type="ORF">V9T40_004169</name>
</gene>
<name>A0AAN9TTK0_9HEMI</name>
<keyword evidence="3" id="KW-1185">Reference proteome</keyword>
<organism evidence="2 3">
    <name type="scientific">Parthenolecanium corni</name>
    <dbReference type="NCBI Taxonomy" id="536013"/>
    <lineage>
        <taxon>Eukaryota</taxon>
        <taxon>Metazoa</taxon>
        <taxon>Ecdysozoa</taxon>
        <taxon>Arthropoda</taxon>
        <taxon>Hexapoda</taxon>
        <taxon>Insecta</taxon>
        <taxon>Pterygota</taxon>
        <taxon>Neoptera</taxon>
        <taxon>Paraneoptera</taxon>
        <taxon>Hemiptera</taxon>
        <taxon>Sternorrhyncha</taxon>
        <taxon>Coccoidea</taxon>
        <taxon>Coccidae</taxon>
        <taxon>Parthenolecanium</taxon>
    </lineage>
</organism>
<dbReference type="Proteomes" id="UP001367676">
    <property type="component" value="Unassembled WGS sequence"/>
</dbReference>
<sequence length="422" mass="48099">MAESSSSCGVGEVTEVSEAMAALDVSSPSTSSVCQSNPSEAYHQTDFWKKITIGVVQPADAQTVMTATRDLCHALLMQEPRPVVIKKAALLAAQFRNFDSPSELLVDHGQLQQLFAVNPDVRLDLTVAEGEGKRFAKGSGGWKDDFIDSVEKMNEKVALLFGPVFASVVLRMGQHGVRSVAAKMFKLGHKNYGQEVPLKIPSEQHLVSLLAKYSGAKPEKLLANTVYGGFIYSFHKQDLNYDTKGWLNFLALQSMRFSGMPLMSLIVEFVQKCCHNDVNLKRIYFSLTCSRAPHSWVTYTRVPKEYSDDPFWPYCRMFSKDVFQDLTYQPNHWLCNVTAFMLDKDCNPDAFEEWPTFGPRYENLVKFKDSSLHMTRDDYESAKEIHFHFEYERFRPLSNVRQKLVNDMMTELHGPNSKWHYY</sequence>
<reference evidence="2 3" key="1">
    <citation type="submission" date="2024-03" db="EMBL/GenBank/DDBJ databases">
        <title>Adaptation during the transition from Ophiocordyceps entomopathogen to insect associate is accompanied by gene loss and intensified selection.</title>
        <authorList>
            <person name="Ward C.M."/>
            <person name="Onetto C.A."/>
            <person name="Borneman A.R."/>
        </authorList>
    </citation>
    <scope>NUCLEOTIDE SEQUENCE [LARGE SCALE GENOMIC DNA]</scope>
    <source>
        <strain evidence="2">AWRI1</strain>
        <tissue evidence="2">Single Adult Female</tissue>
    </source>
</reference>
<protein>
    <submittedName>
        <fullName evidence="2">Uncharacterized protein</fullName>
    </submittedName>
</protein>
<proteinExistence type="predicted"/>
<evidence type="ECO:0000313" key="3">
    <source>
        <dbReference type="Proteomes" id="UP001367676"/>
    </source>
</evidence>
<dbReference type="Pfam" id="PF03216">
    <property type="entry name" value="Rhabdo_ncap_2"/>
    <property type="match status" value="1"/>
</dbReference>
<accession>A0AAN9TTK0</accession>
<dbReference type="EMBL" id="JBBCAQ010000004">
    <property type="protein sequence ID" value="KAK7603896.1"/>
    <property type="molecule type" value="Genomic_DNA"/>
</dbReference>